<dbReference type="Proteomes" id="UP000254060">
    <property type="component" value="Unassembled WGS sequence"/>
</dbReference>
<dbReference type="EMBL" id="UGGP01000001">
    <property type="protein sequence ID" value="STO09338.1"/>
    <property type="molecule type" value="Genomic_DNA"/>
</dbReference>
<dbReference type="RefSeq" id="WP_016509669.1">
    <property type="nucleotide sequence ID" value="NZ_CP085004.1"/>
</dbReference>
<evidence type="ECO:0000313" key="1">
    <source>
        <dbReference type="EMBL" id="STO09338.1"/>
    </source>
</evidence>
<reference evidence="1 3" key="1">
    <citation type="submission" date="2018-06" db="EMBL/GenBank/DDBJ databases">
        <authorList>
            <consortium name="Pathogen Informatics"/>
            <person name="Doyle S."/>
        </authorList>
    </citation>
    <scope>NUCLEOTIDE SEQUENCE [LARGE SCALE GENOMIC DNA]</scope>
    <source>
        <strain evidence="1 3">NCTC13163</strain>
    </source>
</reference>
<evidence type="ECO:0000313" key="3">
    <source>
        <dbReference type="Proteomes" id="UP000254060"/>
    </source>
</evidence>
<dbReference type="OrthoDB" id="2352112at2"/>
<evidence type="ECO:0000313" key="2">
    <source>
        <dbReference type="EMBL" id="UTT42649.1"/>
    </source>
</evidence>
<sequence length="143" mass="16510">MNFEEKVESFKALVAERNMTFKESETETHVTFLTRETTKSGAQPVMIIAFNKKTTDAELYAATVTHVPDYVEDLPILNALNEFNQEFKYFRCVLDSDRDVTLASTLDLDLGFSPEIILQHSFMMFQAADEVNEYMQKLYTQVQ</sequence>
<gene>
    <name evidence="1" type="ORF">NCTC13163_02771</name>
    <name evidence="2" type="ORF">NMQ00_14205</name>
</gene>
<name>A0A377FX62_9BACL</name>
<dbReference type="AlphaFoldDB" id="A0A377FX62"/>
<protein>
    <submittedName>
        <fullName evidence="2">YbjN domain-containing protein</fullName>
    </submittedName>
</protein>
<proteinExistence type="predicted"/>
<keyword evidence="4" id="KW-1185">Reference proteome</keyword>
<accession>A0A377FX62</accession>
<dbReference type="EMBL" id="CP101462">
    <property type="protein sequence ID" value="UTT42649.1"/>
    <property type="molecule type" value="Genomic_DNA"/>
</dbReference>
<reference evidence="2" key="2">
    <citation type="submission" date="2022-07" db="EMBL/GenBank/DDBJ databases">
        <title>Complete genome of CX2.</title>
        <authorList>
            <person name="Cao G."/>
        </authorList>
    </citation>
    <scope>NUCLEOTIDE SEQUENCE</scope>
    <source>
        <strain evidence="2">CX2</strain>
    </source>
</reference>
<dbReference type="Proteomes" id="UP001060325">
    <property type="component" value="Chromosome"/>
</dbReference>
<organism evidence="1 3">
    <name type="scientific">Exiguobacterium aurantiacum</name>
    <dbReference type="NCBI Taxonomy" id="33987"/>
    <lineage>
        <taxon>Bacteria</taxon>
        <taxon>Bacillati</taxon>
        <taxon>Bacillota</taxon>
        <taxon>Bacilli</taxon>
        <taxon>Bacillales</taxon>
        <taxon>Bacillales Family XII. Incertae Sedis</taxon>
        <taxon>Exiguobacterium</taxon>
    </lineage>
</organism>
<evidence type="ECO:0000313" key="4">
    <source>
        <dbReference type="Proteomes" id="UP001060325"/>
    </source>
</evidence>